<dbReference type="PANTHER" id="PTHR43478">
    <property type="entry name" value="NA+/H+ ANTIPORTER-RELATED"/>
    <property type="match status" value="1"/>
</dbReference>
<keyword evidence="9" id="KW-1185">Reference proteome</keyword>
<name>A0A327YEC3_9BACL</name>
<feature type="transmembrane region" description="Helical" evidence="6">
    <location>
        <begin position="329"/>
        <end position="346"/>
    </location>
</feature>
<evidence type="ECO:0000256" key="6">
    <source>
        <dbReference type="SAM" id="Phobius"/>
    </source>
</evidence>
<proteinExistence type="predicted"/>
<evidence type="ECO:0000256" key="3">
    <source>
        <dbReference type="ARBA" id="ARBA00022692"/>
    </source>
</evidence>
<evidence type="ECO:0000256" key="5">
    <source>
        <dbReference type="ARBA" id="ARBA00023136"/>
    </source>
</evidence>
<feature type="transmembrane region" description="Helical" evidence="6">
    <location>
        <begin position="146"/>
        <end position="169"/>
    </location>
</feature>
<sequence>MMQASWLSLLPFLIVIPMAIWLREILLGLILGLLVGSFCLEPHLFGGFKKAIEYIIQSLIDVEHVKVVFFLYLFGALIGMMQITGGVKGFVQWMSEKIHSQRRMLLFVWFTVPFTFFTPMFRIMLIGPVMKSMIGKLHIDKRRMAYIIDVSTEPIIVLLPAATAFIGFMTSVVEGALKQNGLEESAYQMFMASLPFNFFAIIALIIGLFTTFMNIGNRAKSEKNEREQQETNYFHRLGIKKELELVVGEPLHLIFPLSLIWLFTLLLFWYDGKAKGAKTVIEAFSMADATFVMLLALFFTLIITILFYLFRHQSLNELIYHFFDGGNQLMIPIGMLILVWAVSLTAEDLGFSEYISSTFGTFLPKQIVPAAIFLFGSFISYFIGTSWGTWGLFIPLGVTLAAATDASLPMTIGAVFASGTFGAFASPLGDTTITTAAIMDLDVMEYAKYKLKISLLCGGLSFIGYLIAPIVF</sequence>
<gene>
    <name evidence="8" type="ORF">B0I26_10832</name>
</gene>
<dbReference type="Proteomes" id="UP000248555">
    <property type="component" value="Unassembled WGS sequence"/>
</dbReference>
<dbReference type="PANTHER" id="PTHR43478:SF1">
    <property type="entry name" value="NA+_H+ ANTIPORTER NHAC-LIKE C-TERMINAL DOMAIN-CONTAINING PROTEIN"/>
    <property type="match status" value="1"/>
</dbReference>
<dbReference type="Pfam" id="PF03553">
    <property type="entry name" value="Na_H_antiporter"/>
    <property type="match status" value="1"/>
</dbReference>
<feature type="transmembrane region" description="Helical" evidence="6">
    <location>
        <begin position="451"/>
        <end position="471"/>
    </location>
</feature>
<keyword evidence="5 6" id="KW-0472">Membrane</keyword>
<evidence type="ECO:0000313" key="9">
    <source>
        <dbReference type="Proteomes" id="UP000248555"/>
    </source>
</evidence>
<dbReference type="InterPro" id="IPR018461">
    <property type="entry name" value="Na/H_Antiport_NhaC-like_C"/>
</dbReference>
<reference evidence="8 9" key="1">
    <citation type="submission" date="2018-06" db="EMBL/GenBank/DDBJ databases">
        <title>Genomic Encyclopedia of Type Strains, Phase III (KMG-III): the genomes of soil and plant-associated and newly described type strains.</title>
        <authorList>
            <person name="Whitman W."/>
        </authorList>
    </citation>
    <scope>NUCLEOTIDE SEQUENCE [LARGE SCALE GENOMIC DNA]</scope>
    <source>
        <strain evidence="8 9">CGMCC 1.8979</strain>
    </source>
</reference>
<evidence type="ECO:0000256" key="1">
    <source>
        <dbReference type="ARBA" id="ARBA00004651"/>
    </source>
</evidence>
<feature type="transmembrane region" description="Helical" evidence="6">
    <location>
        <begin position="250"/>
        <end position="270"/>
    </location>
</feature>
<evidence type="ECO:0000313" key="8">
    <source>
        <dbReference type="EMBL" id="RAK18857.1"/>
    </source>
</evidence>
<keyword evidence="2" id="KW-1003">Cell membrane</keyword>
<evidence type="ECO:0000259" key="7">
    <source>
        <dbReference type="Pfam" id="PF03553"/>
    </source>
</evidence>
<keyword evidence="4 6" id="KW-1133">Transmembrane helix</keyword>
<feature type="domain" description="Na+/H+ antiporter NhaC-like C-terminal" evidence="7">
    <location>
        <begin position="160"/>
        <end position="449"/>
    </location>
</feature>
<comment type="caution">
    <text evidence="8">The sequence shown here is derived from an EMBL/GenBank/DDBJ whole genome shotgun (WGS) entry which is preliminary data.</text>
</comment>
<evidence type="ECO:0000256" key="4">
    <source>
        <dbReference type="ARBA" id="ARBA00022989"/>
    </source>
</evidence>
<feature type="transmembrane region" description="Helical" evidence="6">
    <location>
        <begin position="104"/>
        <end position="125"/>
    </location>
</feature>
<dbReference type="AlphaFoldDB" id="A0A327YEC3"/>
<dbReference type="EMBL" id="QLMH01000008">
    <property type="protein sequence ID" value="RAK18857.1"/>
    <property type="molecule type" value="Genomic_DNA"/>
</dbReference>
<organism evidence="8 9">
    <name type="scientific">Paranoxybacillus vitaminiphilus</name>
    <dbReference type="NCBI Taxonomy" id="581036"/>
    <lineage>
        <taxon>Bacteria</taxon>
        <taxon>Bacillati</taxon>
        <taxon>Bacillota</taxon>
        <taxon>Bacilli</taxon>
        <taxon>Bacillales</taxon>
        <taxon>Anoxybacillaceae</taxon>
        <taxon>Paranoxybacillus</taxon>
    </lineage>
</organism>
<accession>A0A327YEC3</accession>
<feature type="transmembrane region" description="Helical" evidence="6">
    <location>
        <begin position="290"/>
        <end position="309"/>
    </location>
</feature>
<feature type="transmembrane region" description="Helical" evidence="6">
    <location>
        <begin position="414"/>
        <end position="439"/>
    </location>
</feature>
<feature type="transmembrane region" description="Helical" evidence="6">
    <location>
        <begin position="189"/>
        <end position="213"/>
    </location>
</feature>
<feature type="transmembrane region" description="Helical" evidence="6">
    <location>
        <begin position="366"/>
        <end position="383"/>
    </location>
</feature>
<dbReference type="GO" id="GO:0005886">
    <property type="term" value="C:plasma membrane"/>
    <property type="evidence" value="ECO:0007669"/>
    <property type="project" value="UniProtKB-SubCell"/>
</dbReference>
<feature type="transmembrane region" description="Helical" evidence="6">
    <location>
        <begin position="67"/>
        <end position="84"/>
    </location>
</feature>
<comment type="subcellular location">
    <subcellularLocation>
        <location evidence="1">Cell membrane</location>
        <topology evidence="1">Multi-pass membrane protein</topology>
    </subcellularLocation>
</comment>
<evidence type="ECO:0000256" key="2">
    <source>
        <dbReference type="ARBA" id="ARBA00022475"/>
    </source>
</evidence>
<keyword evidence="3 6" id="KW-0812">Transmembrane</keyword>
<protein>
    <submittedName>
        <fullName evidence="8">Transporter (NhaC family)</fullName>
    </submittedName>
</protein>